<dbReference type="Proteomes" id="UP000177501">
    <property type="component" value="Unassembled WGS sequence"/>
</dbReference>
<dbReference type="InterPro" id="IPR017927">
    <property type="entry name" value="FAD-bd_FR_type"/>
</dbReference>
<feature type="domain" description="FAD-binding FR-type" evidence="2">
    <location>
        <begin position="11"/>
        <end position="117"/>
    </location>
</feature>
<dbReference type="STRING" id="1802514.A2955_01160"/>
<name>A0A1F8B675_9BACT</name>
<dbReference type="Pfam" id="PF00175">
    <property type="entry name" value="NAD_binding_1"/>
    <property type="match status" value="1"/>
</dbReference>
<accession>A0A1F8B675</accession>
<dbReference type="InterPro" id="IPR050415">
    <property type="entry name" value="MRET"/>
</dbReference>
<organism evidence="3 4">
    <name type="scientific">Candidatus Woesebacteria bacterium RIFCSPLOWO2_01_FULL_37_19</name>
    <dbReference type="NCBI Taxonomy" id="1802514"/>
    <lineage>
        <taxon>Bacteria</taxon>
        <taxon>Candidatus Woeseibacteriota</taxon>
    </lineage>
</organism>
<dbReference type="InterPro" id="IPR001433">
    <property type="entry name" value="OxRdtase_FAD/NAD-bd"/>
</dbReference>
<keyword evidence="1" id="KW-0812">Transmembrane</keyword>
<sequence length="333" mass="37176">MQGMSMSSMKKASFEIALKGKKQIAEGTIAFIFEKPEGFVFKAGQHLRMTLINPPETDAEGGSRFFSLASTPQNPDIVIAVRMRDTAFKRVLKNMRIGEKVLIQIMLDVPHGAFALHNDPSKPAVFIVGGIGIVPAYSMIKDATEKKLPHKLFLFYSNRRPEDASFLEDLQKLAEQNLSFKLIATMTKAEKLSKPWKGEVGFIDNAMLTKYVDDLKSPIYYISGLPEMVSAMKKMLADSGVGEDSINAEEFTGFNLNEIRNDSSHAWKRHMLTVAVVLAVIGVLHVNATNSVYSVFSLKNPIFYLLIGLMLIIAPFKLKHLLSFIRSKRNRSS</sequence>
<feature type="transmembrane region" description="Helical" evidence="1">
    <location>
        <begin position="302"/>
        <end position="322"/>
    </location>
</feature>
<proteinExistence type="predicted"/>
<evidence type="ECO:0000256" key="1">
    <source>
        <dbReference type="SAM" id="Phobius"/>
    </source>
</evidence>
<dbReference type="PROSITE" id="PS51384">
    <property type="entry name" value="FAD_FR"/>
    <property type="match status" value="1"/>
</dbReference>
<dbReference type="Gene3D" id="2.40.30.10">
    <property type="entry name" value="Translation factors"/>
    <property type="match status" value="1"/>
</dbReference>
<evidence type="ECO:0000313" key="4">
    <source>
        <dbReference type="Proteomes" id="UP000177501"/>
    </source>
</evidence>
<keyword evidence="1" id="KW-1133">Transmembrane helix</keyword>
<dbReference type="EMBL" id="MGHA01000031">
    <property type="protein sequence ID" value="OGM59531.1"/>
    <property type="molecule type" value="Genomic_DNA"/>
</dbReference>
<dbReference type="CDD" id="cd00322">
    <property type="entry name" value="FNR_like"/>
    <property type="match status" value="1"/>
</dbReference>
<protein>
    <recommendedName>
        <fullName evidence="2">FAD-binding FR-type domain-containing protein</fullName>
    </recommendedName>
</protein>
<comment type="caution">
    <text evidence="3">The sequence shown here is derived from an EMBL/GenBank/DDBJ whole genome shotgun (WGS) entry which is preliminary data.</text>
</comment>
<feature type="transmembrane region" description="Helical" evidence="1">
    <location>
        <begin position="272"/>
        <end position="296"/>
    </location>
</feature>
<dbReference type="InterPro" id="IPR017938">
    <property type="entry name" value="Riboflavin_synthase-like_b-brl"/>
</dbReference>
<evidence type="ECO:0000313" key="3">
    <source>
        <dbReference type="EMBL" id="OGM59531.1"/>
    </source>
</evidence>
<dbReference type="PANTHER" id="PTHR47354">
    <property type="entry name" value="NADH OXIDOREDUCTASE HCR"/>
    <property type="match status" value="1"/>
</dbReference>
<dbReference type="InterPro" id="IPR039261">
    <property type="entry name" value="FNR_nucleotide-bd"/>
</dbReference>
<dbReference type="Gene3D" id="3.40.50.80">
    <property type="entry name" value="Nucleotide-binding domain of ferredoxin-NADP reductase (FNR) module"/>
    <property type="match status" value="1"/>
</dbReference>
<reference evidence="3 4" key="1">
    <citation type="journal article" date="2016" name="Nat. Commun.">
        <title>Thousands of microbial genomes shed light on interconnected biogeochemical processes in an aquifer system.</title>
        <authorList>
            <person name="Anantharaman K."/>
            <person name="Brown C.T."/>
            <person name="Hug L.A."/>
            <person name="Sharon I."/>
            <person name="Castelle C.J."/>
            <person name="Probst A.J."/>
            <person name="Thomas B.C."/>
            <person name="Singh A."/>
            <person name="Wilkins M.J."/>
            <person name="Karaoz U."/>
            <person name="Brodie E.L."/>
            <person name="Williams K.H."/>
            <person name="Hubbard S.S."/>
            <person name="Banfield J.F."/>
        </authorList>
    </citation>
    <scope>NUCLEOTIDE SEQUENCE [LARGE SCALE GENOMIC DNA]</scope>
</reference>
<keyword evidence="1" id="KW-0472">Membrane</keyword>
<dbReference type="SUPFAM" id="SSF52343">
    <property type="entry name" value="Ferredoxin reductase-like, C-terminal NADP-linked domain"/>
    <property type="match status" value="1"/>
</dbReference>
<gene>
    <name evidence="3" type="ORF">A2955_01160</name>
</gene>
<dbReference type="AlphaFoldDB" id="A0A1F8B675"/>
<dbReference type="GO" id="GO:0016491">
    <property type="term" value="F:oxidoreductase activity"/>
    <property type="evidence" value="ECO:0007669"/>
    <property type="project" value="InterPro"/>
</dbReference>
<dbReference type="SUPFAM" id="SSF63380">
    <property type="entry name" value="Riboflavin synthase domain-like"/>
    <property type="match status" value="1"/>
</dbReference>
<dbReference type="PRINTS" id="PR00410">
    <property type="entry name" value="PHEHYDRXLASE"/>
</dbReference>
<evidence type="ECO:0000259" key="2">
    <source>
        <dbReference type="PROSITE" id="PS51384"/>
    </source>
</evidence>
<dbReference type="PANTHER" id="PTHR47354:SF5">
    <property type="entry name" value="PROTEIN RFBI"/>
    <property type="match status" value="1"/>
</dbReference>